<dbReference type="Proteomes" id="UP000091918">
    <property type="component" value="Unassembled WGS sequence"/>
</dbReference>
<evidence type="ECO:0000256" key="1">
    <source>
        <dbReference type="ARBA" id="ARBA00012444"/>
    </source>
</evidence>
<evidence type="ECO:0000313" key="13">
    <source>
        <dbReference type="Proteomes" id="UP000091918"/>
    </source>
</evidence>
<keyword evidence="3" id="KW-0808">Transferase</keyword>
<dbReference type="GO" id="GO:0004691">
    <property type="term" value="F:cAMP-dependent protein kinase activity"/>
    <property type="evidence" value="ECO:0007669"/>
    <property type="project" value="UniProtKB-EC"/>
</dbReference>
<feature type="domain" description="Protein kinase" evidence="11">
    <location>
        <begin position="98"/>
        <end position="190"/>
    </location>
</feature>
<organism evidence="12 13">
    <name type="scientific">Emergomyces africanus</name>
    <dbReference type="NCBI Taxonomy" id="1955775"/>
    <lineage>
        <taxon>Eukaryota</taxon>
        <taxon>Fungi</taxon>
        <taxon>Dikarya</taxon>
        <taxon>Ascomycota</taxon>
        <taxon>Pezizomycotina</taxon>
        <taxon>Eurotiomycetes</taxon>
        <taxon>Eurotiomycetidae</taxon>
        <taxon>Onygenales</taxon>
        <taxon>Ajellomycetaceae</taxon>
        <taxon>Emergomyces</taxon>
    </lineage>
</organism>
<dbReference type="GO" id="GO:0005524">
    <property type="term" value="F:ATP binding"/>
    <property type="evidence" value="ECO:0007669"/>
    <property type="project" value="UniProtKB-UniRule"/>
</dbReference>
<evidence type="ECO:0000256" key="6">
    <source>
        <dbReference type="ARBA" id="ARBA00022840"/>
    </source>
</evidence>
<dbReference type="PANTHER" id="PTHR24353:SF37">
    <property type="entry name" value="CAMP-DEPENDENT PROTEIN KINASE CATALYTIC SUBUNIT PRKX"/>
    <property type="match status" value="1"/>
</dbReference>
<dbReference type="AlphaFoldDB" id="A0A1B7NJF0"/>
<dbReference type="SUPFAM" id="SSF56112">
    <property type="entry name" value="Protein kinase-like (PK-like)"/>
    <property type="match status" value="1"/>
</dbReference>
<keyword evidence="2" id="KW-0723">Serine/threonine-protein kinase</keyword>
<dbReference type="Gene3D" id="3.30.200.20">
    <property type="entry name" value="Phosphorylase Kinase, domain 1"/>
    <property type="match status" value="1"/>
</dbReference>
<keyword evidence="5" id="KW-0418">Kinase</keyword>
<keyword evidence="6 9" id="KW-0067">ATP-binding</keyword>
<dbReference type="InterPro" id="IPR000719">
    <property type="entry name" value="Prot_kinase_dom"/>
</dbReference>
<dbReference type="STRING" id="1658172.A0A1B7NJF0"/>
<dbReference type="PANTHER" id="PTHR24353">
    <property type="entry name" value="CYCLIC NUCLEOTIDE-DEPENDENT PROTEIN KINASE"/>
    <property type="match status" value="1"/>
</dbReference>
<protein>
    <recommendedName>
        <fullName evidence="1">cAMP-dependent protein kinase</fullName>
        <ecNumber evidence="1">2.7.11.11</ecNumber>
    </recommendedName>
</protein>
<dbReference type="GO" id="GO:0005829">
    <property type="term" value="C:cytosol"/>
    <property type="evidence" value="ECO:0007669"/>
    <property type="project" value="TreeGrafter"/>
</dbReference>
<name>A0A1B7NJF0_9EURO</name>
<evidence type="ECO:0000256" key="8">
    <source>
        <dbReference type="ARBA" id="ARBA00047454"/>
    </source>
</evidence>
<dbReference type="GO" id="GO:0005952">
    <property type="term" value="C:cAMP-dependent protein kinase complex"/>
    <property type="evidence" value="ECO:0007669"/>
    <property type="project" value="TreeGrafter"/>
</dbReference>
<dbReference type="InterPro" id="IPR011009">
    <property type="entry name" value="Kinase-like_dom_sf"/>
</dbReference>
<dbReference type="OrthoDB" id="63267at2759"/>
<dbReference type="Pfam" id="PF00069">
    <property type="entry name" value="Pkinase"/>
    <property type="match status" value="1"/>
</dbReference>
<evidence type="ECO:0000256" key="3">
    <source>
        <dbReference type="ARBA" id="ARBA00022679"/>
    </source>
</evidence>
<keyword evidence="13" id="KW-1185">Reference proteome</keyword>
<evidence type="ECO:0000256" key="7">
    <source>
        <dbReference type="ARBA" id="ARBA00047292"/>
    </source>
</evidence>
<evidence type="ECO:0000256" key="10">
    <source>
        <dbReference type="SAM" id="MobiDB-lite"/>
    </source>
</evidence>
<evidence type="ECO:0000256" key="4">
    <source>
        <dbReference type="ARBA" id="ARBA00022741"/>
    </source>
</evidence>
<feature type="region of interest" description="Disordered" evidence="10">
    <location>
        <begin position="1"/>
        <end position="75"/>
    </location>
</feature>
<gene>
    <name evidence="12" type="ORF">ACJ72_08725</name>
</gene>
<dbReference type="EC" id="2.7.11.11" evidence="1"/>
<reference evidence="12 13" key="1">
    <citation type="submission" date="2015-07" db="EMBL/GenBank/DDBJ databases">
        <title>Emmonsia species relationships and genome sequence.</title>
        <authorList>
            <person name="Cuomo C.A."/>
            <person name="Schwartz I.S."/>
            <person name="Kenyon C."/>
            <person name="de Hoog G.S."/>
            <person name="Govender N.P."/>
            <person name="Botha A."/>
            <person name="Moreno L."/>
            <person name="de Vries M."/>
            <person name="Munoz J.F."/>
            <person name="Stielow J.B."/>
        </authorList>
    </citation>
    <scope>NUCLEOTIDE SEQUENCE [LARGE SCALE GENOMIC DNA]</scope>
    <source>
        <strain evidence="12 13">CBS 136260</strain>
    </source>
</reference>
<keyword evidence="4 9" id="KW-0547">Nucleotide-binding</keyword>
<evidence type="ECO:0000256" key="2">
    <source>
        <dbReference type="ARBA" id="ARBA00022527"/>
    </source>
</evidence>
<dbReference type="PROSITE" id="PS50011">
    <property type="entry name" value="PROTEIN_KINASE_DOM"/>
    <property type="match status" value="1"/>
</dbReference>
<dbReference type="InterPro" id="IPR017441">
    <property type="entry name" value="Protein_kinase_ATP_BS"/>
</dbReference>
<evidence type="ECO:0000313" key="12">
    <source>
        <dbReference type="EMBL" id="OAX76981.1"/>
    </source>
</evidence>
<dbReference type="EMBL" id="LGUA01003787">
    <property type="protein sequence ID" value="OAX76981.1"/>
    <property type="molecule type" value="Genomic_DNA"/>
</dbReference>
<evidence type="ECO:0000256" key="5">
    <source>
        <dbReference type="ARBA" id="ARBA00022777"/>
    </source>
</evidence>
<feature type="compositionally biased region" description="Polar residues" evidence="10">
    <location>
        <begin position="38"/>
        <end position="50"/>
    </location>
</feature>
<dbReference type="PROSITE" id="PS00107">
    <property type="entry name" value="PROTEIN_KINASE_ATP"/>
    <property type="match status" value="1"/>
</dbReference>
<comment type="catalytic activity">
    <reaction evidence="8">
        <text>L-seryl-[protein] + ATP = O-phospho-L-seryl-[protein] + ADP + H(+)</text>
        <dbReference type="Rhea" id="RHEA:17989"/>
        <dbReference type="Rhea" id="RHEA-COMP:9863"/>
        <dbReference type="Rhea" id="RHEA-COMP:11604"/>
        <dbReference type="ChEBI" id="CHEBI:15378"/>
        <dbReference type="ChEBI" id="CHEBI:29999"/>
        <dbReference type="ChEBI" id="CHEBI:30616"/>
        <dbReference type="ChEBI" id="CHEBI:83421"/>
        <dbReference type="ChEBI" id="CHEBI:456216"/>
        <dbReference type="EC" id="2.7.11.11"/>
    </reaction>
</comment>
<evidence type="ECO:0000259" key="11">
    <source>
        <dbReference type="PROSITE" id="PS50011"/>
    </source>
</evidence>
<sequence>MAAEMLHEQHHHQQQGRPPKLETRHHHPDIDIDIEVPATQNSPQHSNTNLGPPKSKTALDHLHPGPPASRPRTPQDIVENREKGRLNIPSSQLSLGDFELLKTLGTGTFARVWLVCLRKYAANKNKAYALKILQKADVIKLKQVEHVRNEIKTLAAVAGHPFITTLVATFTDDLCLYMLANMNVVEKFEN</sequence>
<feature type="binding site" evidence="9">
    <location>
        <position position="131"/>
    </location>
    <ligand>
        <name>ATP</name>
        <dbReference type="ChEBI" id="CHEBI:30616"/>
    </ligand>
</feature>
<accession>A0A1B7NJF0</accession>
<evidence type="ECO:0000256" key="9">
    <source>
        <dbReference type="PROSITE-ProRule" id="PRU10141"/>
    </source>
</evidence>
<proteinExistence type="predicted"/>
<comment type="catalytic activity">
    <reaction evidence="7">
        <text>L-threonyl-[protein] + ATP = O-phospho-L-threonyl-[protein] + ADP + H(+)</text>
        <dbReference type="Rhea" id="RHEA:46608"/>
        <dbReference type="Rhea" id="RHEA-COMP:11060"/>
        <dbReference type="Rhea" id="RHEA-COMP:11605"/>
        <dbReference type="ChEBI" id="CHEBI:15378"/>
        <dbReference type="ChEBI" id="CHEBI:30013"/>
        <dbReference type="ChEBI" id="CHEBI:30616"/>
        <dbReference type="ChEBI" id="CHEBI:61977"/>
        <dbReference type="ChEBI" id="CHEBI:456216"/>
        <dbReference type="EC" id="2.7.11.11"/>
    </reaction>
</comment>
<comment type="caution">
    <text evidence="12">The sequence shown here is derived from an EMBL/GenBank/DDBJ whole genome shotgun (WGS) entry which is preliminary data.</text>
</comment>